<dbReference type="Proteomes" id="UP001161916">
    <property type="component" value="Unassembled WGS sequence"/>
</dbReference>
<proteinExistence type="predicted"/>
<dbReference type="EMBL" id="JAOPMH010000023">
    <property type="protein sequence ID" value="MDH7891142.1"/>
    <property type="molecule type" value="Genomic_DNA"/>
</dbReference>
<protein>
    <submittedName>
        <fullName evidence="1">Uncharacterized protein</fullName>
    </submittedName>
</protein>
<reference evidence="1" key="2">
    <citation type="journal article" date="2023" name="Gut Microbes">
        <title>Characterization of Bifidobacterium kashiwanohense that utilizes both milk- and plant-derived oligosaccharides.</title>
        <authorList>
            <person name="Orihara K."/>
            <person name="Yahagi K."/>
            <person name="Saito Y."/>
            <person name="Watanabe Y."/>
            <person name="Sasai T."/>
            <person name="Hara T."/>
            <person name="Tsukuda N."/>
            <person name="Oki K."/>
            <person name="Fujimoto J."/>
            <person name="Matsuki T."/>
        </authorList>
    </citation>
    <scope>NUCLEOTIDE SEQUENCE</scope>
    <source>
        <strain evidence="1">YIT 13062</strain>
    </source>
</reference>
<reference evidence="1" key="1">
    <citation type="submission" date="2022-09" db="EMBL/GenBank/DDBJ databases">
        <authorList>
            <person name="Orihara K."/>
        </authorList>
    </citation>
    <scope>NUCLEOTIDE SEQUENCE</scope>
    <source>
        <strain evidence="1">YIT 13062</strain>
    </source>
</reference>
<evidence type="ECO:0000313" key="2">
    <source>
        <dbReference type="Proteomes" id="UP001161916"/>
    </source>
</evidence>
<dbReference type="AlphaFoldDB" id="A0AA43T5G4"/>
<name>A0AA43T5G4_9BIFI</name>
<accession>A0AA43T5G4</accession>
<sequence>MTVTLESLSGSRNTLARLCLLAVRAADKAWKGVDPLRVRDSWNRTNVDFITLFAALQTRAASDAMDSSTLMLAEQGDYVRPDGGIANPLAFGAGFAPSGIDLESYFDIPVTHTLSAIKSGLDPIDAMRSGRRTLRQMAMQAIEDTSISAMGVSITQRSGVGYVRVESPDCCPRCAILAGKYFRHNNDFLRHPKCHGRTIPCKGKDKAEKQGWITDPMDRFNRMSEAEQDELFGHADAQAIRDGADIYQVVNAHRGMRPVGRGNISMTTSEGTSRYGWSRMIRKYEYGQKQRRRLTPEGIYSFNLPREQTIELLKREGYILPDKWRERVPELRRSQWLHNNDYRQGRHEELTAAQKRLLNARLRYEAALDGRNPYQSGKPVTPDVLAKAENSYRRWLSSNGEKYTE</sequence>
<organism evidence="1 2">
    <name type="scientific">Bifidobacterium catenulatum subsp. kashiwanohense</name>
    <dbReference type="NCBI Taxonomy" id="630129"/>
    <lineage>
        <taxon>Bacteria</taxon>
        <taxon>Bacillati</taxon>
        <taxon>Actinomycetota</taxon>
        <taxon>Actinomycetes</taxon>
        <taxon>Bifidobacteriales</taxon>
        <taxon>Bifidobacteriaceae</taxon>
        <taxon>Bifidobacterium</taxon>
    </lineage>
</organism>
<evidence type="ECO:0000313" key="1">
    <source>
        <dbReference type="EMBL" id="MDH7891142.1"/>
    </source>
</evidence>
<gene>
    <name evidence="1" type="ORF">OB951_11160</name>
</gene>
<comment type="caution">
    <text evidence="1">The sequence shown here is derived from an EMBL/GenBank/DDBJ whole genome shotgun (WGS) entry which is preliminary data.</text>
</comment>
<dbReference type="RefSeq" id="WP_281106189.1">
    <property type="nucleotide sequence ID" value="NZ_JAOPMH010000023.1"/>
</dbReference>